<feature type="region of interest" description="Disordered" evidence="1">
    <location>
        <begin position="101"/>
        <end position="130"/>
    </location>
</feature>
<dbReference type="AlphaFoldDB" id="A0AAE0GRI5"/>
<comment type="caution">
    <text evidence="2">The sequence shown here is derived from an EMBL/GenBank/DDBJ whole genome shotgun (WGS) entry which is preliminary data.</text>
</comment>
<evidence type="ECO:0000313" key="2">
    <source>
        <dbReference type="EMBL" id="KAK3283074.1"/>
    </source>
</evidence>
<keyword evidence="3" id="KW-1185">Reference proteome</keyword>
<organism evidence="2 3">
    <name type="scientific">Cymbomonas tetramitiformis</name>
    <dbReference type="NCBI Taxonomy" id="36881"/>
    <lineage>
        <taxon>Eukaryota</taxon>
        <taxon>Viridiplantae</taxon>
        <taxon>Chlorophyta</taxon>
        <taxon>Pyramimonadophyceae</taxon>
        <taxon>Pyramimonadales</taxon>
        <taxon>Pyramimonadaceae</taxon>
        <taxon>Cymbomonas</taxon>
    </lineage>
</organism>
<name>A0AAE0GRI5_9CHLO</name>
<evidence type="ECO:0000313" key="3">
    <source>
        <dbReference type="Proteomes" id="UP001190700"/>
    </source>
</evidence>
<reference evidence="2 3" key="1">
    <citation type="journal article" date="2015" name="Genome Biol. Evol.">
        <title>Comparative Genomics of a Bacterivorous Green Alga Reveals Evolutionary Causalities and Consequences of Phago-Mixotrophic Mode of Nutrition.</title>
        <authorList>
            <person name="Burns J.A."/>
            <person name="Paasch A."/>
            <person name="Narechania A."/>
            <person name="Kim E."/>
        </authorList>
    </citation>
    <scope>NUCLEOTIDE SEQUENCE [LARGE SCALE GENOMIC DNA]</scope>
    <source>
        <strain evidence="2 3">PLY_AMNH</strain>
    </source>
</reference>
<feature type="compositionally biased region" description="Low complexity" evidence="1">
    <location>
        <begin position="182"/>
        <end position="191"/>
    </location>
</feature>
<dbReference type="EMBL" id="LGRX02003045">
    <property type="protein sequence ID" value="KAK3283074.1"/>
    <property type="molecule type" value="Genomic_DNA"/>
</dbReference>
<proteinExistence type="predicted"/>
<dbReference type="Proteomes" id="UP001190700">
    <property type="component" value="Unassembled WGS sequence"/>
</dbReference>
<sequence length="221" mass="25000">MRRRAIEECVSLFRIKLFKDRVNENLRAQFPAGKGDLEWKDLEDIVRFQDKIKDKVEEWSMSIVQDLLRRQSCPYSVYELKKFGIDLHDVVTSIRAAEAKKNVAKQKPSKAKQQGSPEGGGTGDLSQKQVKYQKRIAAHAEARGGRWHWWEQAARDMNKQFAALAKEIKDKIAQDMDDIKSRVSSSSASARGLSDDEEEVGVSRAAIQEEFEGGEESLSAA</sequence>
<feature type="region of interest" description="Disordered" evidence="1">
    <location>
        <begin position="175"/>
        <end position="221"/>
    </location>
</feature>
<protein>
    <submittedName>
        <fullName evidence="2">Uncharacterized protein</fullName>
    </submittedName>
</protein>
<evidence type="ECO:0000256" key="1">
    <source>
        <dbReference type="SAM" id="MobiDB-lite"/>
    </source>
</evidence>
<gene>
    <name evidence="2" type="ORF">CYMTET_9217</name>
</gene>
<accession>A0AAE0GRI5</accession>